<protein>
    <submittedName>
        <fullName evidence="3">3-(3-hydroxy-phenyl)propionate/3-hydroxycinnamic acid hydroxylase</fullName>
    </submittedName>
</protein>
<dbReference type="GO" id="GO:0071949">
    <property type="term" value="F:FAD binding"/>
    <property type="evidence" value="ECO:0007669"/>
    <property type="project" value="InterPro"/>
</dbReference>
<dbReference type="PRINTS" id="PR00420">
    <property type="entry name" value="RNGMNOXGNASE"/>
</dbReference>
<dbReference type="Pfam" id="PF01494">
    <property type="entry name" value="FAD_binding_3"/>
    <property type="match status" value="1"/>
</dbReference>
<evidence type="ECO:0000313" key="4">
    <source>
        <dbReference type="Proteomes" id="UP000466632"/>
    </source>
</evidence>
<dbReference type="Gene3D" id="3.50.50.60">
    <property type="entry name" value="FAD/NAD(P)-binding domain"/>
    <property type="match status" value="1"/>
</dbReference>
<evidence type="ECO:0000313" key="3">
    <source>
        <dbReference type="EMBL" id="BBY02251.1"/>
    </source>
</evidence>
<keyword evidence="4" id="KW-1185">Reference proteome</keyword>
<accession>A0A7I7P041</accession>
<evidence type="ECO:0000256" key="1">
    <source>
        <dbReference type="ARBA" id="ARBA00023002"/>
    </source>
</evidence>
<sequence>MDHYINKPGEGAEMTDRKTYDVAIVGYGPVGCTAANLLGQLGLNVVVVERDPDIYARARAISIDEEVVRIWQQVGLADRLNADMQPGCGASFVDAKGVPFVRLLPVSRGNGHPPQQFIYQPALEKVLREGVDRFPNVSVLLQHECLRLVPRDDGVELMLADLTTDEFRRIRATYVIAADGGSSATRAQLGVGFGGRTFAERWIVIDTKVLKEWPGHDRLRFHCTPERPTVDCPTPLGHHRWEFPVRDEEDERDLLSEDAIWKVLRGQGITPDDVRILGFACYSHHVRFADRWRVGRIFLAGDAAHAMPPWIGQGMCAGVRDVANLCWKLGAVLNGSLPESVLDTYQTERLPHVREVTNRAVKTGKLIIERNRFRAAARNHLFRAASKVPYFLTWLRDHRWLPDARYRDGLLARNGNGAVGWLIPQPRVRDEKGDSVRLDDVVGGRWTVLHTGRTSEGPDWRAAGVPALEVIPPGSAPRADCIVDTDGSLTAWLHKKGASALVVRPDGFVYAGAADGQPLPPPPAGFKS</sequence>
<reference evidence="3 4" key="1">
    <citation type="journal article" date="2019" name="Emerg. Microbes Infect.">
        <title>Comprehensive subspecies identification of 175 nontuberculous mycobacteria species based on 7547 genomic profiles.</title>
        <authorList>
            <person name="Matsumoto Y."/>
            <person name="Kinjo T."/>
            <person name="Motooka D."/>
            <person name="Nabeya D."/>
            <person name="Jung N."/>
            <person name="Uechi K."/>
            <person name="Horii T."/>
            <person name="Iida T."/>
            <person name="Fujita J."/>
            <person name="Nakamura S."/>
        </authorList>
    </citation>
    <scope>NUCLEOTIDE SEQUENCE [LARGE SCALE GENOMIC DNA]</scope>
    <source>
        <strain evidence="3 4">JCM 16018</strain>
    </source>
</reference>
<dbReference type="InterPro" id="IPR050631">
    <property type="entry name" value="PheA/TfdB_FAD_monoxygenase"/>
</dbReference>
<dbReference type="GO" id="GO:0008688">
    <property type="term" value="F:3-(3-hydroxyphenyl)propionate hydroxylase activity"/>
    <property type="evidence" value="ECO:0007669"/>
    <property type="project" value="TreeGrafter"/>
</dbReference>
<dbReference type="KEGG" id="mseo:MSEO_27500"/>
<feature type="domain" description="FAD-binding" evidence="2">
    <location>
        <begin position="20"/>
        <end position="359"/>
    </location>
</feature>
<dbReference type="NCBIfam" id="NF004829">
    <property type="entry name" value="PRK06183.1-3"/>
    <property type="match status" value="1"/>
</dbReference>
<dbReference type="PANTHER" id="PTHR43476:SF3">
    <property type="entry name" value="FAD-BINDING MONOOXYGENASE"/>
    <property type="match status" value="1"/>
</dbReference>
<dbReference type="EMBL" id="AP022582">
    <property type="protein sequence ID" value="BBY02251.1"/>
    <property type="molecule type" value="Genomic_DNA"/>
</dbReference>
<name>A0A7I7P041_9MYCO</name>
<dbReference type="AlphaFoldDB" id="A0A7I7P041"/>
<evidence type="ECO:0000259" key="2">
    <source>
        <dbReference type="Pfam" id="PF01494"/>
    </source>
</evidence>
<keyword evidence="1" id="KW-0560">Oxidoreductase</keyword>
<dbReference type="Gene3D" id="3.30.70.2450">
    <property type="match status" value="1"/>
</dbReference>
<gene>
    <name evidence="3" type="primary">mhpA_2</name>
    <name evidence="3" type="ORF">MSEO_27500</name>
</gene>
<organism evidence="3 4">
    <name type="scientific">Mycobacterium seoulense</name>
    <dbReference type="NCBI Taxonomy" id="386911"/>
    <lineage>
        <taxon>Bacteria</taxon>
        <taxon>Bacillati</taxon>
        <taxon>Actinomycetota</taxon>
        <taxon>Actinomycetes</taxon>
        <taxon>Mycobacteriales</taxon>
        <taxon>Mycobacteriaceae</taxon>
        <taxon>Mycobacterium</taxon>
    </lineage>
</organism>
<dbReference type="Proteomes" id="UP000466632">
    <property type="component" value="Chromosome"/>
</dbReference>
<proteinExistence type="predicted"/>
<dbReference type="InterPro" id="IPR002938">
    <property type="entry name" value="FAD-bd"/>
</dbReference>
<dbReference type="InterPro" id="IPR036188">
    <property type="entry name" value="FAD/NAD-bd_sf"/>
</dbReference>
<dbReference type="SUPFAM" id="SSF51905">
    <property type="entry name" value="FAD/NAD(P)-binding domain"/>
    <property type="match status" value="1"/>
</dbReference>
<dbReference type="PANTHER" id="PTHR43476">
    <property type="entry name" value="3-(3-HYDROXY-PHENYL)PROPIONATE/3-HYDROXYCINNAMIC ACID HYDROXYLASE"/>
    <property type="match status" value="1"/>
</dbReference>
<dbReference type="GO" id="GO:0019622">
    <property type="term" value="P:3-(3-hydroxy)phenylpropionate catabolic process"/>
    <property type="evidence" value="ECO:0007669"/>
    <property type="project" value="TreeGrafter"/>
</dbReference>